<dbReference type="EMBL" id="ML979036">
    <property type="protein sequence ID" value="KAF1922303.1"/>
    <property type="molecule type" value="Genomic_DNA"/>
</dbReference>
<sequence length="111" mass="12137">MHFIFALLPFVLSAVVAKDHKQCDCQIQNQDGSWHYDWQLTFNTCQNTFSDIAKYDPGAGRCVAQSGKRIDGDTWFHDCAFQAKSGYYPVSGGAIDTTATPMTGTGGSTCD</sequence>
<evidence type="ECO:0000313" key="3">
    <source>
        <dbReference type="Proteomes" id="UP000800082"/>
    </source>
</evidence>
<accession>A0A6A5R3S3</accession>
<name>A0A6A5R3S3_9PLEO</name>
<proteinExistence type="predicted"/>
<feature type="chain" id="PRO_5025614655" evidence="1">
    <location>
        <begin position="18"/>
        <end position="111"/>
    </location>
</feature>
<protein>
    <submittedName>
        <fullName evidence="2">Uncharacterized protein</fullName>
    </submittedName>
</protein>
<keyword evidence="3" id="KW-1185">Reference proteome</keyword>
<dbReference type="Proteomes" id="UP000800082">
    <property type="component" value="Unassembled WGS sequence"/>
</dbReference>
<dbReference type="GeneID" id="54352231"/>
<dbReference type="RefSeq" id="XP_033442556.1">
    <property type="nucleotide sequence ID" value="XM_033594563.1"/>
</dbReference>
<evidence type="ECO:0000313" key="2">
    <source>
        <dbReference type="EMBL" id="KAF1922303.1"/>
    </source>
</evidence>
<dbReference type="OrthoDB" id="3685328at2759"/>
<feature type="signal peptide" evidence="1">
    <location>
        <begin position="1"/>
        <end position="17"/>
    </location>
</feature>
<dbReference type="AlphaFoldDB" id="A0A6A5R3S3"/>
<gene>
    <name evidence="2" type="ORF">M421DRAFT_427050</name>
</gene>
<organism evidence="2 3">
    <name type="scientific">Didymella exigua CBS 183.55</name>
    <dbReference type="NCBI Taxonomy" id="1150837"/>
    <lineage>
        <taxon>Eukaryota</taxon>
        <taxon>Fungi</taxon>
        <taxon>Dikarya</taxon>
        <taxon>Ascomycota</taxon>
        <taxon>Pezizomycotina</taxon>
        <taxon>Dothideomycetes</taxon>
        <taxon>Pleosporomycetidae</taxon>
        <taxon>Pleosporales</taxon>
        <taxon>Pleosporineae</taxon>
        <taxon>Didymellaceae</taxon>
        <taxon>Didymella</taxon>
    </lineage>
</organism>
<evidence type="ECO:0000256" key="1">
    <source>
        <dbReference type="SAM" id="SignalP"/>
    </source>
</evidence>
<keyword evidence="1" id="KW-0732">Signal</keyword>
<reference evidence="2" key="1">
    <citation type="journal article" date="2020" name="Stud. Mycol.">
        <title>101 Dothideomycetes genomes: a test case for predicting lifestyles and emergence of pathogens.</title>
        <authorList>
            <person name="Haridas S."/>
            <person name="Albert R."/>
            <person name="Binder M."/>
            <person name="Bloem J."/>
            <person name="Labutti K."/>
            <person name="Salamov A."/>
            <person name="Andreopoulos B."/>
            <person name="Baker S."/>
            <person name="Barry K."/>
            <person name="Bills G."/>
            <person name="Bluhm B."/>
            <person name="Cannon C."/>
            <person name="Castanera R."/>
            <person name="Culley D."/>
            <person name="Daum C."/>
            <person name="Ezra D."/>
            <person name="Gonzalez J."/>
            <person name="Henrissat B."/>
            <person name="Kuo A."/>
            <person name="Liang C."/>
            <person name="Lipzen A."/>
            <person name="Lutzoni F."/>
            <person name="Magnuson J."/>
            <person name="Mondo S."/>
            <person name="Nolan M."/>
            <person name="Ohm R."/>
            <person name="Pangilinan J."/>
            <person name="Park H.-J."/>
            <person name="Ramirez L."/>
            <person name="Alfaro M."/>
            <person name="Sun H."/>
            <person name="Tritt A."/>
            <person name="Yoshinaga Y."/>
            <person name="Zwiers L.-H."/>
            <person name="Turgeon B."/>
            <person name="Goodwin S."/>
            <person name="Spatafora J."/>
            <person name="Crous P."/>
            <person name="Grigoriev I."/>
        </authorList>
    </citation>
    <scope>NUCLEOTIDE SEQUENCE</scope>
    <source>
        <strain evidence="2">CBS 183.55</strain>
    </source>
</reference>